<comment type="subcellular location">
    <subcellularLocation>
        <location evidence="1">Membrane</location>
        <topology evidence="1">Multi-pass membrane protein</topology>
    </subcellularLocation>
</comment>
<dbReference type="CDD" id="cd07042">
    <property type="entry name" value="STAS_SulP_like_sulfate_transporter"/>
    <property type="match status" value="1"/>
</dbReference>
<evidence type="ECO:0000256" key="3">
    <source>
        <dbReference type="ARBA" id="ARBA00022989"/>
    </source>
</evidence>
<feature type="transmembrane region" description="Helical" evidence="5">
    <location>
        <begin position="134"/>
        <end position="154"/>
    </location>
</feature>
<dbReference type="EMBL" id="UINC01185341">
    <property type="protein sequence ID" value="SVD96995.1"/>
    <property type="molecule type" value="Genomic_DNA"/>
</dbReference>
<dbReference type="SUPFAM" id="SSF52091">
    <property type="entry name" value="SpoIIaa-like"/>
    <property type="match status" value="1"/>
</dbReference>
<accession>A0A382ZPH8</accession>
<feature type="domain" description="STAS" evidence="6">
    <location>
        <begin position="158"/>
        <end position="253"/>
    </location>
</feature>
<dbReference type="PANTHER" id="PTHR43310">
    <property type="entry name" value="SULFATE TRANSPORTER YBAR-RELATED"/>
    <property type="match status" value="1"/>
</dbReference>
<feature type="transmembrane region" description="Helical" evidence="5">
    <location>
        <begin position="69"/>
        <end position="99"/>
    </location>
</feature>
<dbReference type="InterPro" id="IPR011547">
    <property type="entry name" value="SLC26A/SulP_dom"/>
</dbReference>
<evidence type="ECO:0000259" key="6">
    <source>
        <dbReference type="PROSITE" id="PS50801"/>
    </source>
</evidence>
<evidence type="ECO:0000256" key="5">
    <source>
        <dbReference type="SAM" id="Phobius"/>
    </source>
</evidence>
<feature type="non-terminal residue" evidence="7">
    <location>
        <position position="1"/>
    </location>
</feature>
<evidence type="ECO:0000313" key="7">
    <source>
        <dbReference type="EMBL" id="SVD96995.1"/>
    </source>
</evidence>
<dbReference type="Gene3D" id="3.30.750.24">
    <property type="entry name" value="STAS domain"/>
    <property type="match status" value="1"/>
</dbReference>
<sequence>ETFLTQDIVDDANDSSSNKNKEARGQGIANIVASIFGGMAGCALVGQSVMNSENGGKTRLSTLSSGLSLLLMILIFKSWIGSIPMAALVAVMITISISTADINGLKNIRKIPKSDIAVMVTTFSVTMLTKPHNLALGVIAGVALAAILFSRKVAKVISVKRIKNEENRIIYKVKGQLFFVSKMYFLQGFDVYEHPREIIIDMASAHIWDQSGVVALDQIIRKFKNGGSKVEIIGLNKESLNLFERLGGMETNH</sequence>
<dbReference type="Pfam" id="PF01740">
    <property type="entry name" value="STAS"/>
    <property type="match status" value="1"/>
</dbReference>
<feature type="transmembrane region" description="Helical" evidence="5">
    <location>
        <begin position="28"/>
        <end position="49"/>
    </location>
</feature>
<dbReference type="AlphaFoldDB" id="A0A382ZPH8"/>
<dbReference type="PANTHER" id="PTHR43310:SF1">
    <property type="entry name" value="SULFATE TRANSPORTER YBAR-RELATED"/>
    <property type="match status" value="1"/>
</dbReference>
<dbReference type="InterPro" id="IPR036513">
    <property type="entry name" value="STAS_dom_sf"/>
</dbReference>
<proteinExistence type="predicted"/>
<evidence type="ECO:0000256" key="2">
    <source>
        <dbReference type="ARBA" id="ARBA00022692"/>
    </source>
</evidence>
<gene>
    <name evidence="7" type="ORF">METZ01_LOCUS449849</name>
</gene>
<organism evidence="7">
    <name type="scientific">marine metagenome</name>
    <dbReference type="NCBI Taxonomy" id="408172"/>
    <lineage>
        <taxon>unclassified sequences</taxon>
        <taxon>metagenomes</taxon>
        <taxon>ecological metagenomes</taxon>
    </lineage>
</organism>
<keyword evidence="4 5" id="KW-0472">Membrane</keyword>
<dbReference type="GO" id="GO:0016020">
    <property type="term" value="C:membrane"/>
    <property type="evidence" value="ECO:0007669"/>
    <property type="project" value="UniProtKB-SubCell"/>
</dbReference>
<name>A0A382ZPH8_9ZZZZ</name>
<dbReference type="PROSITE" id="PS50801">
    <property type="entry name" value="STAS"/>
    <property type="match status" value="1"/>
</dbReference>
<dbReference type="Pfam" id="PF00916">
    <property type="entry name" value="Sulfate_transp"/>
    <property type="match status" value="1"/>
</dbReference>
<evidence type="ECO:0000256" key="4">
    <source>
        <dbReference type="ARBA" id="ARBA00023136"/>
    </source>
</evidence>
<protein>
    <recommendedName>
        <fullName evidence="6">STAS domain-containing protein</fullName>
    </recommendedName>
</protein>
<keyword evidence="2 5" id="KW-0812">Transmembrane</keyword>
<reference evidence="7" key="1">
    <citation type="submission" date="2018-05" db="EMBL/GenBank/DDBJ databases">
        <authorList>
            <person name="Lanie J.A."/>
            <person name="Ng W.-L."/>
            <person name="Kazmierczak K.M."/>
            <person name="Andrzejewski T.M."/>
            <person name="Davidsen T.M."/>
            <person name="Wayne K.J."/>
            <person name="Tettelin H."/>
            <person name="Glass J.I."/>
            <person name="Rusch D."/>
            <person name="Podicherti R."/>
            <person name="Tsui H.-C.T."/>
            <person name="Winkler M.E."/>
        </authorList>
    </citation>
    <scope>NUCLEOTIDE SEQUENCE</scope>
</reference>
<keyword evidence="3 5" id="KW-1133">Transmembrane helix</keyword>
<dbReference type="InterPro" id="IPR052706">
    <property type="entry name" value="Membrane-Transporter-like"/>
</dbReference>
<evidence type="ECO:0000256" key="1">
    <source>
        <dbReference type="ARBA" id="ARBA00004141"/>
    </source>
</evidence>
<dbReference type="InterPro" id="IPR002645">
    <property type="entry name" value="STAS_dom"/>
</dbReference>